<keyword evidence="2" id="KW-0326">Glycosidase</keyword>
<feature type="non-terminal residue" evidence="4">
    <location>
        <position position="173"/>
    </location>
</feature>
<proteinExistence type="predicted"/>
<evidence type="ECO:0000256" key="2">
    <source>
        <dbReference type="ARBA" id="ARBA00023295"/>
    </source>
</evidence>
<accession>A0A0F8YUB2</accession>
<dbReference type="Pfam" id="PF00128">
    <property type="entry name" value="Alpha-amylase"/>
    <property type="match status" value="1"/>
</dbReference>
<dbReference type="Gene3D" id="3.90.400.10">
    <property type="entry name" value="Oligo-1,6-glucosidase, Domain 2"/>
    <property type="match status" value="1"/>
</dbReference>
<dbReference type="FunFam" id="3.90.400.10:FF:000002">
    <property type="entry name" value="Sucrose isomerase"/>
    <property type="match status" value="1"/>
</dbReference>
<reference evidence="4" key="1">
    <citation type="journal article" date="2015" name="Nature">
        <title>Complex archaea that bridge the gap between prokaryotes and eukaryotes.</title>
        <authorList>
            <person name="Spang A."/>
            <person name="Saw J.H."/>
            <person name="Jorgensen S.L."/>
            <person name="Zaremba-Niedzwiedzka K."/>
            <person name="Martijn J."/>
            <person name="Lind A.E."/>
            <person name="van Eijk R."/>
            <person name="Schleper C."/>
            <person name="Guy L."/>
            <person name="Ettema T.J."/>
        </authorList>
    </citation>
    <scope>NUCLEOTIDE SEQUENCE</scope>
</reference>
<dbReference type="PANTHER" id="PTHR10357">
    <property type="entry name" value="ALPHA-AMYLASE FAMILY MEMBER"/>
    <property type="match status" value="1"/>
</dbReference>
<gene>
    <name evidence="4" type="ORF">LCGC14_2777170</name>
</gene>
<sequence>MKRRWWKECVVYQIYPRSFMDSKGDGIGDLRGIIAKLDYLKLLGIDVVWLSPVYKSPGEDGGYDISDYCEIDANFGAMTDWEEMLRQMHERGIRLLMDLVVNHTSDEHPWFIESRKSRDNPYRDYYIWRPGKQQREPNNWASCFGGSAWEFDTATGEYYLHLFSKKQPDLNWE</sequence>
<dbReference type="GO" id="GO:0009313">
    <property type="term" value="P:oligosaccharide catabolic process"/>
    <property type="evidence" value="ECO:0007669"/>
    <property type="project" value="TreeGrafter"/>
</dbReference>
<protein>
    <recommendedName>
        <fullName evidence="3">Glycosyl hydrolase family 13 catalytic domain-containing protein</fullName>
    </recommendedName>
</protein>
<evidence type="ECO:0000313" key="4">
    <source>
        <dbReference type="EMBL" id="KKK85053.1"/>
    </source>
</evidence>
<dbReference type="PANTHER" id="PTHR10357:SF184">
    <property type="entry name" value="OLIGO-1,6-GLUCOSIDASE 1"/>
    <property type="match status" value="1"/>
</dbReference>
<dbReference type="EMBL" id="LAZR01051488">
    <property type="protein sequence ID" value="KKK85053.1"/>
    <property type="molecule type" value="Genomic_DNA"/>
</dbReference>
<dbReference type="AlphaFoldDB" id="A0A0F8YUB2"/>
<organism evidence="4">
    <name type="scientific">marine sediment metagenome</name>
    <dbReference type="NCBI Taxonomy" id="412755"/>
    <lineage>
        <taxon>unclassified sequences</taxon>
        <taxon>metagenomes</taxon>
        <taxon>ecological metagenomes</taxon>
    </lineage>
</organism>
<comment type="caution">
    <text evidence="4">The sequence shown here is derived from an EMBL/GenBank/DDBJ whole genome shotgun (WGS) entry which is preliminary data.</text>
</comment>
<evidence type="ECO:0000259" key="3">
    <source>
        <dbReference type="SMART" id="SM00642"/>
    </source>
</evidence>
<dbReference type="Gene3D" id="3.20.20.80">
    <property type="entry name" value="Glycosidases"/>
    <property type="match status" value="1"/>
</dbReference>
<dbReference type="GO" id="GO:0004556">
    <property type="term" value="F:alpha-amylase activity"/>
    <property type="evidence" value="ECO:0007669"/>
    <property type="project" value="TreeGrafter"/>
</dbReference>
<name>A0A0F8YUB2_9ZZZZ</name>
<feature type="domain" description="Glycosyl hydrolase family 13 catalytic" evidence="3">
    <location>
        <begin position="13"/>
        <end position="173"/>
    </location>
</feature>
<dbReference type="InterPro" id="IPR006047">
    <property type="entry name" value="GH13_cat_dom"/>
</dbReference>
<keyword evidence="1" id="KW-0378">Hydrolase</keyword>
<dbReference type="SUPFAM" id="SSF51445">
    <property type="entry name" value="(Trans)glycosidases"/>
    <property type="match status" value="1"/>
</dbReference>
<dbReference type="InterPro" id="IPR045857">
    <property type="entry name" value="O16G_dom_2"/>
</dbReference>
<dbReference type="SMART" id="SM00642">
    <property type="entry name" value="Aamy"/>
    <property type="match status" value="1"/>
</dbReference>
<dbReference type="InterPro" id="IPR017853">
    <property type="entry name" value="GH"/>
</dbReference>
<evidence type="ECO:0000256" key="1">
    <source>
        <dbReference type="ARBA" id="ARBA00022801"/>
    </source>
</evidence>